<dbReference type="EMBL" id="JBCNJP010000015">
    <property type="protein sequence ID" value="KAK9066787.1"/>
    <property type="molecule type" value="Genomic_DNA"/>
</dbReference>
<feature type="region of interest" description="Disordered" evidence="1">
    <location>
        <begin position="23"/>
        <end position="50"/>
    </location>
</feature>
<feature type="compositionally biased region" description="Basic residues" evidence="1">
    <location>
        <begin position="29"/>
        <end position="38"/>
    </location>
</feature>
<feature type="transmembrane region" description="Helical" evidence="2">
    <location>
        <begin position="157"/>
        <end position="189"/>
    </location>
</feature>
<proteinExistence type="predicted"/>
<organism evidence="3 4">
    <name type="scientific">Deinandra increscens subsp. villosa</name>
    <dbReference type="NCBI Taxonomy" id="3103831"/>
    <lineage>
        <taxon>Eukaryota</taxon>
        <taxon>Viridiplantae</taxon>
        <taxon>Streptophyta</taxon>
        <taxon>Embryophyta</taxon>
        <taxon>Tracheophyta</taxon>
        <taxon>Spermatophyta</taxon>
        <taxon>Magnoliopsida</taxon>
        <taxon>eudicotyledons</taxon>
        <taxon>Gunneridae</taxon>
        <taxon>Pentapetalae</taxon>
        <taxon>asterids</taxon>
        <taxon>campanulids</taxon>
        <taxon>Asterales</taxon>
        <taxon>Asteraceae</taxon>
        <taxon>Asteroideae</taxon>
        <taxon>Heliantheae alliance</taxon>
        <taxon>Madieae</taxon>
        <taxon>Madiinae</taxon>
        <taxon>Deinandra</taxon>
    </lineage>
</organism>
<dbReference type="Proteomes" id="UP001408789">
    <property type="component" value="Unassembled WGS sequence"/>
</dbReference>
<dbReference type="InterPro" id="IPR045880">
    <property type="entry name" value="ZCF37"/>
</dbReference>
<keyword evidence="2" id="KW-1133">Transmembrane helix</keyword>
<accession>A0AAP0D5T5</accession>
<keyword evidence="2" id="KW-0812">Transmembrane</keyword>
<evidence type="ECO:0000256" key="1">
    <source>
        <dbReference type="SAM" id="MobiDB-lite"/>
    </source>
</evidence>
<dbReference type="PANTHER" id="PTHR35275:SF10">
    <property type="entry name" value="ZCF37"/>
    <property type="match status" value="1"/>
</dbReference>
<evidence type="ECO:0000313" key="4">
    <source>
        <dbReference type="Proteomes" id="UP001408789"/>
    </source>
</evidence>
<keyword evidence="2" id="KW-0472">Membrane</keyword>
<dbReference type="PANTHER" id="PTHR35275">
    <property type="entry name" value="ZCF37"/>
    <property type="match status" value="1"/>
</dbReference>
<evidence type="ECO:0008006" key="5">
    <source>
        <dbReference type="Google" id="ProtNLM"/>
    </source>
</evidence>
<reference evidence="3 4" key="1">
    <citation type="submission" date="2024-04" db="EMBL/GenBank/DDBJ databases">
        <title>The reference genome of an endangered Asteraceae, Deinandra increscens subsp. villosa, native to the Central Coast of California.</title>
        <authorList>
            <person name="Guilliams M."/>
            <person name="Hasenstab-Lehman K."/>
            <person name="Meyer R."/>
            <person name="Mcevoy S."/>
        </authorList>
    </citation>
    <scope>NUCLEOTIDE SEQUENCE [LARGE SCALE GENOMIC DNA]</scope>
    <source>
        <tissue evidence="3">Leaf</tissue>
    </source>
</reference>
<evidence type="ECO:0000256" key="2">
    <source>
        <dbReference type="SAM" id="Phobius"/>
    </source>
</evidence>
<keyword evidence="4" id="KW-1185">Reference proteome</keyword>
<sequence>MSFICGSFRSQDEDNYDVIWPFSSTSPRKPTRKRKLFGSRRDNKTATNPYSDRGLDKFEALLADLDQRRQKIFTQKGSEDVSMVKFIYRGPNEVQPIVVKLRDQRKQLDNMSVLNTREPDHQKDTKPVVDKPAEKIWIDQCCKEHKRRFADWWNPSYYLPLFVIMILVFLMFFGRSVAILCISTCWYLVPNVNKIIHSLKQTKNVTKKVHLKRSRWADKHQ</sequence>
<protein>
    <recommendedName>
        <fullName evidence="5">ZCF37</fullName>
    </recommendedName>
</protein>
<evidence type="ECO:0000313" key="3">
    <source>
        <dbReference type="EMBL" id="KAK9066787.1"/>
    </source>
</evidence>
<dbReference type="AlphaFoldDB" id="A0AAP0D5T5"/>
<gene>
    <name evidence="3" type="ORF">SSX86_014110</name>
</gene>
<name>A0AAP0D5T5_9ASTR</name>
<comment type="caution">
    <text evidence="3">The sequence shown here is derived from an EMBL/GenBank/DDBJ whole genome shotgun (WGS) entry which is preliminary data.</text>
</comment>